<protein>
    <recommendedName>
        <fullName evidence="3">NAD(+)--protein-arginine ADP-ribosyltransferase</fullName>
        <ecNumber evidence="3">2.4.2.31</ecNumber>
    </recommendedName>
</protein>
<dbReference type="SUPFAM" id="SSF56399">
    <property type="entry name" value="ADP-ribosylation"/>
    <property type="match status" value="1"/>
</dbReference>
<dbReference type="RefSeq" id="WP_002633260.1">
    <property type="nucleotide sequence ID" value="NZ_CP012109.1"/>
</dbReference>
<dbReference type="Proteomes" id="UP000009026">
    <property type="component" value="Chromosome"/>
</dbReference>
<dbReference type="EC" id="2.4.2.31" evidence="3"/>
<dbReference type="PANTHER" id="PTHR10339:SF25">
    <property type="entry name" value="SECRETED EXOENZYME S"/>
    <property type="match status" value="1"/>
</dbReference>
<evidence type="ECO:0000256" key="10">
    <source>
        <dbReference type="ARBA" id="ARBA00047597"/>
    </source>
</evidence>
<keyword evidence="13" id="KW-1185">Reference proteome</keyword>
<feature type="compositionally biased region" description="Low complexity" evidence="11">
    <location>
        <begin position="75"/>
        <end position="87"/>
    </location>
</feature>
<keyword evidence="7" id="KW-0808">Transferase</keyword>
<evidence type="ECO:0000256" key="1">
    <source>
        <dbReference type="ARBA" id="ARBA00004613"/>
    </source>
</evidence>
<evidence type="ECO:0000256" key="3">
    <source>
        <dbReference type="ARBA" id="ARBA00012031"/>
    </source>
</evidence>
<evidence type="ECO:0000256" key="8">
    <source>
        <dbReference type="ARBA" id="ARBA00022695"/>
    </source>
</evidence>
<dbReference type="PATRIC" id="fig|1297742.4.peg.305"/>
<dbReference type="Pfam" id="PF01129">
    <property type="entry name" value="ART"/>
    <property type="match status" value="1"/>
</dbReference>
<feature type="region of interest" description="Disordered" evidence="11">
    <location>
        <begin position="1"/>
        <end position="87"/>
    </location>
</feature>
<dbReference type="PROSITE" id="PS51996">
    <property type="entry name" value="TR_MART"/>
    <property type="match status" value="1"/>
</dbReference>
<accession>A0A0H4WKX7</accession>
<keyword evidence="5" id="KW-0800">Toxin</keyword>
<comment type="catalytic activity">
    <reaction evidence="10">
        <text>L-arginyl-[protein] + NAD(+) = N(omega)-(ADP-D-ribosyl)-L-arginyl-[protein] + nicotinamide + H(+)</text>
        <dbReference type="Rhea" id="RHEA:19149"/>
        <dbReference type="Rhea" id="RHEA-COMP:10532"/>
        <dbReference type="Rhea" id="RHEA-COMP:15087"/>
        <dbReference type="ChEBI" id="CHEBI:15378"/>
        <dbReference type="ChEBI" id="CHEBI:17154"/>
        <dbReference type="ChEBI" id="CHEBI:29965"/>
        <dbReference type="ChEBI" id="CHEBI:57540"/>
        <dbReference type="ChEBI" id="CHEBI:142554"/>
        <dbReference type="EC" id="2.4.2.31"/>
    </reaction>
</comment>
<dbReference type="Gene3D" id="3.90.176.10">
    <property type="entry name" value="Toxin ADP-ribosyltransferase, Chain A, domain 1"/>
    <property type="match status" value="1"/>
</dbReference>
<evidence type="ECO:0000256" key="5">
    <source>
        <dbReference type="ARBA" id="ARBA00022656"/>
    </source>
</evidence>
<dbReference type="InterPro" id="IPR050999">
    <property type="entry name" value="ADP-ribosyltransferase_ARG"/>
</dbReference>
<comment type="similarity">
    <text evidence="2">Belongs to the Arg-specific ADP-ribosyltransferase family.</text>
</comment>
<keyword evidence="9" id="KW-0843">Virulence</keyword>
<dbReference type="EMBL" id="CP012109">
    <property type="protein sequence ID" value="AKQ63384.1"/>
    <property type="molecule type" value="Genomic_DNA"/>
</dbReference>
<feature type="compositionally biased region" description="Pro residues" evidence="11">
    <location>
        <begin position="24"/>
        <end position="46"/>
    </location>
</feature>
<evidence type="ECO:0000313" key="13">
    <source>
        <dbReference type="Proteomes" id="UP000009026"/>
    </source>
</evidence>
<dbReference type="GO" id="GO:0016779">
    <property type="term" value="F:nucleotidyltransferase activity"/>
    <property type="evidence" value="ECO:0007669"/>
    <property type="project" value="UniProtKB-KW"/>
</dbReference>
<dbReference type="InterPro" id="IPR000768">
    <property type="entry name" value="ART"/>
</dbReference>
<evidence type="ECO:0000256" key="11">
    <source>
        <dbReference type="SAM" id="MobiDB-lite"/>
    </source>
</evidence>
<reference evidence="12 13" key="1">
    <citation type="journal article" date="2016" name="PLoS ONE">
        <title>Complete Genome Sequence and Comparative Genomics of a Novel Myxobacterium Myxococcus hansupus.</title>
        <authorList>
            <person name="Sharma G."/>
            <person name="Narwani T."/>
            <person name="Subramanian S."/>
        </authorList>
    </citation>
    <scope>NUCLEOTIDE SEQUENCE [LARGE SCALE GENOMIC DNA]</scope>
    <source>
        <strain evidence="13">mixupus</strain>
    </source>
</reference>
<dbReference type="KEGG" id="mym:A176_000296"/>
<feature type="compositionally biased region" description="Low complexity" evidence="11">
    <location>
        <begin position="8"/>
        <end position="23"/>
    </location>
</feature>
<name>A0A0H4WKX7_9BACT</name>
<dbReference type="GO" id="GO:0090729">
    <property type="term" value="F:toxin activity"/>
    <property type="evidence" value="ECO:0007669"/>
    <property type="project" value="UniProtKB-KW"/>
</dbReference>
<evidence type="ECO:0000256" key="9">
    <source>
        <dbReference type="ARBA" id="ARBA00023026"/>
    </source>
</evidence>
<feature type="compositionally biased region" description="Pro residues" evidence="11">
    <location>
        <begin position="63"/>
        <end position="74"/>
    </location>
</feature>
<evidence type="ECO:0000256" key="7">
    <source>
        <dbReference type="ARBA" id="ARBA00022679"/>
    </source>
</evidence>
<dbReference type="GO" id="GO:0003950">
    <property type="term" value="F:NAD+ poly-ADP-ribosyltransferase activity"/>
    <property type="evidence" value="ECO:0007669"/>
    <property type="project" value="TreeGrafter"/>
</dbReference>
<comment type="subcellular location">
    <subcellularLocation>
        <location evidence="1">Secreted</location>
    </subcellularLocation>
</comment>
<evidence type="ECO:0000256" key="2">
    <source>
        <dbReference type="ARBA" id="ARBA00009558"/>
    </source>
</evidence>
<dbReference type="STRING" id="1297742.A176_000296"/>
<evidence type="ECO:0000256" key="4">
    <source>
        <dbReference type="ARBA" id="ARBA00022525"/>
    </source>
</evidence>
<dbReference type="AlphaFoldDB" id="A0A0H4WKX7"/>
<evidence type="ECO:0000256" key="6">
    <source>
        <dbReference type="ARBA" id="ARBA00022676"/>
    </source>
</evidence>
<keyword evidence="6" id="KW-0328">Glycosyltransferase</keyword>
<dbReference type="GO" id="GO:0005576">
    <property type="term" value="C:extracellular region"/>
    <property type="evidence" value="ECO:0007669"/>
    <property type="project" value="UniProtKB-SubCell"/>
</dbReference>
<gene>
    <name evidence="12" type="ORF">A176_000296</name>
</gene>
<dbReference type="PANTHER" id="PTHR10339">
    <property type="entry name" value="ADP-RIBOSYLTRANSFERASE"/>
    <property type="match status" value="1"/>
</dbReference>
<evidence type="ECO:0000313" key="12">
    <source>
        <dbReference type="EMBL" id="AKQ63384.1"/>
    </source>
</evidence>
<keyword evidence="4" id="KW-0964">Secreted</keyword>
<keyword evidence="8" id="KW-0548">Nucleotidyltransferase</keyword>
<proteinExistence type="inferred from homology"/>
<organism evidence="12 13">
    <name type="scientific">Pseudomyxococcus hansupus</name>
    <dbReference type="NCBI Taxonomy" id="1297742"/>
    <lineage>
        <taxon>Bacteria</taxon>
        <taxon>Pseudomonadati</taxon>
        <taxon>Myxococcota</taxon>
        <taxon>Myxococcia</taxon>
        <taxon>Myxococcales</taxon>
        <taxon>Cystobacterineae</taxon>
        <taxon>Myxococcaceae</taxon>
        <taxon>Pseudomyxococcus</taxon>
    </lineage>
</organism>
<sequence length="398" mass="41998">MGRITNVTPKPTGTTTTPPKTTGGPPPPPPPPTTAKSPPPVPPKPPDIFVSGKPTNTLRTPNLAPPPPPKPPSLGGPKPTVVGGTTAPVTTTVAKNTVVTGPAVLRADSAIAPFVAQGVPRGAIKNISDASFSALQGLQRNQGDASSPEFDTLKKEIGPKADLIRAVFAQGGPHVKSGDAERVKLAGALNEGSTVDNATVQSYRKQMSALTDGKFEPYVEMANTHLTQNKTEYPKAATSVADINKLSDEGKVSVYKYTQEKFKPYNGQVLFPLAQSGSGPTSSALRNNVDGIAVTRAALNELPKFEGTVFRGDSKKYYDAYTKDAVITRDAFTSTAKNPDSKFDGDAILEIKTKTGRDIQGASLKPGEEEVLIPPGATFKVLERDDKGPILRLKLEEI</sequence>
<dbReference type="GO" id="GO:0106274">
    <property type="term" value="F:NAD+-protein-arginine ADP-ribosyltransferase activity"/>
    <property type="evidence" value="ECO:0007669"/>
    <property type="project" value="UniProtKB-EC"/>
</dbReference>